<dbReference type="GO" id="GO:0071944">
    <property type="term" value="C:cell periphery"/>
    <property type="evidence" value="ECO:0007669"/>
    <property type="project" value="UniProtKB-ARBA"/>
</dbReference>
<keyword evidence="2 6" id="KW-0812">Transmembrane</keyword>
<evidence type="ECO:0000256" key="4">
    <source>
        <dbReference type="ARBA" id="ARBA00023136"/>
    </source>
</evidence>
<dbReference type="GO" id="GO:0016020">
    <property type="term" value="C:membrane"/>
    <property type="evidence" value="ECO:0007669"/>
    <property type="project" value="UniProtKB-SubCell"/>
</dbReference>
<reference evidence="8" key="1">
    <citation type="journal article" date="2023" name="Mol. Phylogenet. Evol.">
        <title>Genome-scale phylogeny and comparative genomics of the fungal order Sordariales.</title>
        <authorList>
            <person name="Hensen N."/>
            <person name="Bonometti L."/>
            <person name="Westerberg I."/>
            <person name="Brannstrom I.O."/>
            <person name="Guillou S."/>
            <person name="Cros-Aarteil S."/>
            <person name="Calhoun S."/>
            <person name="Haridas S."/>
            <person name="Kuo A."/>
            <person name="Mondo S."/>
            <person name="Pangilinan J."/>
            <person name="Riley R."/>
            <person name="LaButti K."/>
            <person name="Andreopoulos B."/>
            <person name="Lipzen A."/>
            <person name="Chen C."/>
            <person name="Yan M."/>
            <person name="Daum C."/>
            <person name="Ng V."/>
            <person name="Clum A."/>
            <person name="Steindorff A."/>
            <person name="Ohm R.A."/>
            <person name="Martin F."/>
            <person name="Silar P."/>
            <person name="Natvig D.O."/>
            <person name="Lalanne C."/>
            <person name="Gautier V."/>
            <person name="Ament-Velasquez S.L."/>
            <person name="Kruys A."/>
            <person name="Hutchinson M.I."/>
            <person name="Powell A.J."/>
            <person name="Barry K."/>
            <person name="Miller A.N."/>
            <person name="Grigoriev I.V."/>
            <person name="Debuchy R."/>
            <person name="Gladieux P."/>
            <person name="Hiltunen Thoren M."/>
            <person name="Johannesson H."/>
        </authorList>
    </citation>
    <scope>NUCLEOTIDE SEQUENCE</scope>
    <source>
        <strain evidence="8">CBS 892.96</strain>
    </source>
</reference>
<feature type="compositionally biased region" description="Low complexity" evidence="5">
    <location>
        <begin position="138"/>
        <end position="177"/>
    </location>
</feature>
<proteinExistence type="predicted"/>
<feature type="signal peptide" evidence="7">
    <location>
        <begin position="1"/>
        <end position="23"/>
    </location>
</feature>
<dbReference type="AlphaFoldDB" id="A0AAN6W5A3"/>
<feature type="region of interest" description="Disordered" evidence="5">
    <location>
        <begin position="304"/>
        <end position="334"/>
    </location>
</feature>
<evidence type="ECO:0000256" key="1">
    <source>
        <dbReference type="ARBA" id="ARBA00004167"/>
    </source>
</evidence>
<comment type="caution">
    <text evidence="8">The sequence shown here is derived from an EMBL/GenBank/DDBJ whole genome shotgun (WGS) entry which is preliminary data.</text>
</comment>
<keyword evidence="4 6" id="KW-0472">Membrane</keyword>
<protein>
    <recommendedName>
        <fullName evidence="10">Mid2 domain-containing protein</fullName>
    </recommendedName>
</protein>
<feature type="compositionally biased region" description="Polar residues" evidence="5">
    <location>
        <begin position="178"/>
        <end position="214"/>
    </location>
</feature>
<evidence type="ECO:0000256" key="3">
    <source>
        <dbReference type="ARBA" id="ARBA00022989"/>
    </source>
</evidence>
<keyword evidence="7" id="KW-0732">Signal</keyword>
<sequence length="334" mass="35302">MGTTTVATTLLLVASGLLASAQSDFSEFVYPVPDGDSETYHSMDTVMVEYISNFETVAIWTFCASGAIETKFIQAAPSFNATVPIFLNFTSPRPCWFNIRSAAGDKFGANSQTFNVIGEERKGGRRAFGAGNPPSKQSSSPPVLSSSPTQTQTSTVLTSTTASASVSSSTQPSVSQTADDANSGANKTNESVSTATTAPATGIVQSNSSETPSPGLSVGASVGIAVGATVVVLASGFVGFCWFWRHKKRRGEKLPAKGQQPPPRPYGHGDVYAKMEAPPNYTSLGPAGHHHSYQHQQYHQHQFGGELGTENSPREMGDPWPVNGYGQRTHEMAA</sequence>
<organism evidence="8 9">
    <name type="scientific">Triangularia setosa</name>
    <dbReference type="NCBI Taxonomy" id="2587417"/>
    <lineage>
        <taxon>Eukaryota</taxon>
        <taxon>Fungi</taxon>
        <taxon>Dikarya</taxon>
        <taxon>Ascomycota</taxon>
        <taxon>Pezizomycotina</taxon>
        <taxon>Sordariomycetes</taxon>
        <taxon>Sordariomycetidae</taxon>
        <taxon>Sordariales</taxon>
        <taxon>Podosporaceae</taxon>
        <taxon>Triangularia</taxon>
    </lineage>
</organism>
<dbReference type="InterPro" id="IPR051694">
    <property type="entry name" value="Immunoregulatory_rcpt-like"/>
</dbReference>
<dbReference type="Proteomes" id="UP001302321">
    <property type="component" value="Unassembled WGS sequence"/>
</dbReference>
<feature type="transmembrane region" description="Helical" evidence="6">
    <location>
        <begin position="218"/>
        <end position="244"/>
    </location>
</feature>
<accession>A0AAN6W5A3</accession>
<comment type="subcellular location">
    <subcellularLocation>
        <location evidence="1">Membrane</location>
        <topology evidence="1">Single-pass membrane protein</topology>
    </subcellularLocation>
</comment>
<evidence type="ECO:0000256" key="6">
    <source>
        <dbReference type="SAM" id="Phobius"/>
    </source>
</evidence>
<name>A0AAN6W5A3_9PEZI</name>
<reference evidence="8" key="2">
    <citation type="submission" date="2023-05" db="EMBL/GenBank/DDBJ databases">
        <authorList>
            <consortium name="Lawrence Berkeley National Laboratory"/>
            <person name="Steindorff A."/>
            <person name="Hensen N."/>
            <person name="Bonometti L."/>
            <person name="Westerberg I."/>
            <person name="Brannstrom I.O."/>
            <person name="Guillou S."/>
            <person name="Cros-Aarteil S."/>
            <person name="Calhoun S."/>
            <person name="Haridas S."/>
            <person name="Kuo A."/>
            <person name="Mondo S."/>
            <person name="Pangilinan J."/>
            <person name="Riley R."/>
            <person name="Labutti K."/>
            <person name="Andreopoulos B."/>
            <person name="Lipzen A."/>
            <person name="Chen C."/>
            <person name="Yanf M."/>
            <person name="Daum C."/>
            <person name="Ng V."/>
            <person name="Clum A."/>
            <person name="Ohm R."/>
            <person name="Martin F."/>
            <person name="Silar P."/>
            <person name="Natvig D."/>
            <person name="Lalanne C."/>
            <person name="Gautier V."/>
            <person name="Ament-Velasquez S.L."/>
            <person name="Kruys A."/>
            <person name="Hutchinson M.I."/>
            <person name="Powell A.J."/>
            <person name="Barry K."/>
            <person name="Miller A.N."/>
            <person name="Grigoriev I.V."/>
            <person name="Debuchy R."/>
            <person name="Gladieux P."/>
            <person name="Thoren M.H."/>
            <person name="Johannesson H."/>
        </authorList>
    </citation>
    <scope>NUCLEOTIDE SEQUENCE</scope>
    <source>
        <strain evidence="8">CBS 892.96</strain>
    </source>
</reference>
<evidence type="ECO:0000256" key="7">
    <source>
        <dbReference type="SAM" id="SignalP"/>
    </source>
</evidence>
<evidence type="ECO:0008006" key="10">
    <source>
        <dbReference type="Google" id="ProtNLM"/>
    </source>
</evidence>
<dbReference type="PANTHER" id="PTHR15549:SF26">
    <property type="entry name" value="AXIAL BUDDING PATTERN PROTEIN 2-RELATED"/>
    <property type="match status" value="1"/>
</dbReference>
<keyword evidence="9" id="KW-1185">Reference proteome</keyword>
<evidence type="ECO:0000256" key="2">
    <source>
        <dbReference type="ARBA" id="ARBA00022692"/>
    </source>
</evidence>
<evidence type="ECO:0000313" key="9">
    <source>
        <dbReference type="Proteomes" id="UP001302321"/>
    </source>
</evidence>
<dbReference type="PANTHER" id="PTHR15549">
    <property type="entry name" value="PAIRED IMMUNOGLOBULIN-LIKE TYPE 2 RECEPTOR"/>
    <property type="match status" value="1"/>
</dbReference>
<feature type="region of interest" description="Disordered" evidence="5">
    <location>
        <begin position="120"/>
        <end position="215"/>
    </location>
</feature>
<dbReference type="EMBL" id="MU866244">
    <property type="protein sequence ID" value="KAK4175213.1"/>
    <property type="molecule type" value="Genomic_DNA"/>
</dbReference>
<gene>
    <name evidence="8" type="ORF">QBC36DRAFT_28089</name>
</gene>
<feature type="chain" id="PRO_5042907342" description="Mid2 domain-containing protein" evidence="7">
    <location>
        <begin position="24"/>
        <end position="334"/>
    </location>
</feature>
<evidence type="ECO:0000256" key="5">
    <source>
        <dbReference type="SAM" id="MobiDB-lite"/>
    </source>
</evidence>
<evidence type="ECO:0000313" key="8">
    <source>
        <dbReference type="EMBL" id="KAK4175213.1"/>
    </source>
</evidence>
<keyword evidence="3 6" id="KW-1133">Transmembrane helix</keyword>